<dbReference type="Proteomes" id="UP000298061">
    <property type="component" value="Unassembled WGS sequence"/>
</dbReference>
<dbReference type="EMBL" id="SFCI01001804">
    <property type="protein sequence ID" value="TFY74923.1"/>
    <property type="molecule type" value="Genomic_DNA"/>
</dbReference>
<dbReference type="AlphaFoldDB" id="A0A4Y9ZLT6"/>
<evidence type="ECO:0000313" key="3">
    <source>
        <dbReference type="Proteomes" id="UP000298061"/>
    </source>
</evidence>
<reference evidence="2 3" key="1">
    <citation type="submission" date="2019-02" db="EMBL/GenBank/DDBJ databases">
        <title>Genome sequencing of the rare red list fungi Hericium alpestre (H. flagellum).</title>
        <authorList>
            <person name="Buettner E."/>
            <person name="Kellner H."/>
        </authorList>
    </citation>
    <scope>NUCLEOTIDE SEQUENCE [LARGE SCALE GENOMIC DNA]</scope>
    <source>
        <strain evidence="2 3">DSM 108284</strain>
    </source>
</reference>
<evidence type="ECO:0000256" key="1">
    <source>
        <dbReference type="SAM" id="MobiDB-lite"/>
    </source>
</evidence>
<feature type="region of interest" description="Disordered" evidence="1">
    <location>
        <begin position="1"/>
        <end position="39"/>
    </location>
</feature>
<protein>
    <submittedName>
        <fullName evidence="2">Uncharacterized protein</fullName>
    </submittedName>
</protein>
<organism evidence="2 3">
    <name type="scientific">Hericium alpestre</name>
    <dbReference type="NCBI Taxonomy" id="135208"/>
    <lineage>
        <taxon>Eukaryota</taxon>
        <taxon>Fungi</taxon>
        <taxon>Dikarya</taxon>
        <taxon>Basidiomycota</taxon>
        <taxon>Agaricomycotina</taxon>
        <taxon>Agaricomycetes</taxon>
        <taxon>Russulales</taxon>
        <taxon>Hericiaceae</taxon>
        <taxon>Hericium</taxon>
    </lineage>
</organism>
<keyword evidence="3" id="KW-1185">Reference proteome</keyword>
<name>A0A4Y9ZLT6_9AGAM</name>
<dbReference type="OrthoDB" id="3364132at2759"/>
<feature type="compositionally biased region" description="Basic and acidic residues" evidence="1">
    <location>
        <begin position="23"/>
        <end position="34"/>
    </location>
</feature>
<accession>A0A4Y9ZLT6</accession>
<sequence>MRIMPCPPASEEPAGPSKATAYKRRDSHDVSDKSRGKRRCITRVGSEAEEDVKPNLEDAEDDSHIKLLQENLKKMQDELNDLLTAKSGSIRVKAERAPSPIRVGSAAGEVIDLTED</sequence>
<proteinExistence type="predicted"/>
<evidence type="ECO:0000313" key="2">
    <source>
        <dbReference type="EMBL" id="TFY74923.1"/>
    </source>
</evidence>
<comment type="caution">
    <text evidence="2">The sequence shown here is derived from an EMBL/GenBank/DDBJ whole genome shotgun (WGS) entry which is preliminary data.</text>
</comment>
<feature type="compositionally biased region" description="Pro residues" evidence="1">
    <location>
        <begin position="1"/>
        <end position="10"/>
    </location>
</feature>
<gene>
    <name evidence="2" type="ORF">EWM64_g9089</name>
</gene>